<dbReference type="InterPro" id="IPR050624">
    <property type="entry name" value="HTH-type_Tx_Regulator"/>
</dbReference>
<dbReference type="InterPro" id="IPR001647">
    <property type="entry name" value="HTH_TetR"/>
</dbReference>
<sequence>MKQRIQQAVLELIVEKGVKFTMSDLASHLGTSKRTIYEHFASKEEMISVIVDEAIAEVQETERKIYEDQTLTTLEKLKAVLCIVPSGLHFGDARLLSEMKRYVPDEWKKIDKQMQEEWKTVTVILEQGIANGELRPLPVTSVIQMLRGASAAIYDPDFLIHSPESLTSALDTMVEVLLNGMAVSDCTKK</sequence>
<name>A0ABY4W8Q1_9BACL</name>
<dbReference type="Proteomes" id="UP001056500">
    <property type="component" value="Chromosome"/>
</dbReference>
<dbReference type="Pfam" id="PF00440">
    <property type="entry name" value="TetR_N"/>
    <property type="match status" value="1"/>
</dbReference>
<dbReference type="Gene3D" id="1.10.10.60">
    <property type="entry name" value="Homeodomain-like"/>
    <property type="match status" value="1"/>
</dbReference>
<dbReference type="RefSeq" id="WP_251870376.1">
    <property type="nucleotide sequence ID" value="NZ_CP098755.1"/>
</dbReference>
<dbReference type="InterPro" id="IPR036271">
    <property type="entry name" value="Tet_transcr_reg_TetR-rel_C_sf"/>
</dbReference>
<evidence type="ECO:0000313" key="5">
    <source>
        <dbReference type="Proteomes" id="UP001056500"/>
    </source>
</evidence>
<evidence type="ECO:0000259" key="3">
    <source>
        <dbReference type="PROSITE" id="PS50977"/>
    </source>
</evidence>
<organism evidence="4 5">
    <name type="scientific">Brevibacillus ruminantium</name>
    <dbReference type="NCBI Taxonomy" id="2950604"/>
    <lineage>
        <taxon>Bacteria</taxon>
        <taxon>Bacillati</taxon>
        <taxon>Bacillota</taxon>
        <taxon>Bacilli</taxon>
        <taxon>Bacillales</taxon>
        <taxon>Paenibacillaceae</taxon>
        <taxon>Brevibacillus</taxon>
    </lineage>
</organism>
<gene>
    <name evidence="4" type="ORF">NDK47_13960</name>
</gene>
<dbReference type="PRINTS" id="PR00455">
    <property type="entry name" value="HTHTETR"/>
</dbReference>
<proteinExistence type="predicted"/>
<feature type="domain" description="HTH tetR-type" evidence="3">
    <location>
        <begin position="1"/>
        <end position="58"/>
    </location>
</feature>
<dbReference type="Gene3D" id="1.10.357.10">
    <property type="entry name" value="Tetracycline Repressor, domain 2"/>
    <property type="match status" value="1"/>
</dbReference>
<dbReference type="PROSITE" id="PS50977">
    <property type="entry name" value="HTH_TETR_2"/>
    <property type="match status" value="1"/>
</dbReference>
<dbReference type="InterPro" id="IPR009057">
    <property type="entry name" value="Homeodomain-like_sf"/>
</dbReference>
<evidence type="ECO:0000313" key="4">
    <source>
        <dbReference type="EMBL" id="USG63294.1"/>
    </source>
</evidence>
<keyword evidence="1 2" id="KW-0238">DNA-binding</keyword>
<evidence type="ECO:0000256" key="1">
    <source>
        <dbReference type="ARBA" id="ARBA00023125"/>
    </source>
</evidence>
<feature type="DNA-binding region" description="H-T-H motif" evidence="2">
    <location>
        <begin position="21"/>
        <end position="40"/>
    </location>
</feature>
<reference evidence="4" key="1">
    <citation type="submission" date="2022-06" db="EMBL/GenBank/DDBJ databases">
        <title>Genome sequencing of Brevibacillus sp. BB3-R1.</title>
        <authorList>
            <person name="Heo J."/>
            <person name="Lee D."/>
            <person name="Won M."/>
            <person name="Han B.-H."/>
            <person name="Hong S.-B."/>
            <person name="Kwon S.-W."/>
        </authorList>
    </citation>
    <scope>NUCLEOTIDE SEQUENCE</scope>
    <source>
        <strain evidence="4">BB3-R1</strain>
    </source>
</reference>
<dbReference type="EMBL" id="CP098755">
    <property type="protein sequence ID" value="USG63294.1"/>
    <property type="molecule type" value="Genomic_DNA"/>
</dbReference>
<protein>
    <submittedName>
        <fullName evidence="4">TetR/AcrR family transcriptional regulator</fullName>
    </submittedName>
</protein>
<dbReference type="PANTHER" id="PTHR43479:SF11">
    <property type="entry name" value="ACREF_ENVCD OPERON REPRESSOR-RELATED"/>
    <property type="match status" value="1"/>
</dbReference>
<dbReference type="PANTHER" id="PTHR43479">
    <property type="entry name" value="ACREF/ENVCD OPERON REPRESSOR-RELATED"/>
    <property type="match status" value="1"/>
</dbReference>
<evidence type="ECO:0000256" key="2">
    <source>
        <dbReference type="PROSITE-ProRule" id="PRU00335"/>
    </source>
</evidence>
<accession>A0ABY4W8Q1</accession>
<dbReference type="SUPFAM" id="SSF48498">
    <property type="entry name" value="Tetracyclin repressor-like, C-terminal domain"/>
    <property type="match status" value="1"/>
</dbReference>
<dbReference type="SUPFAM" id="SSF46689">
    <property type="entry name" value="Homeodomain-like"/>
    <property type="match status" value="1"/>
</dbReference>
<keyword evidence="5" id="KW-1185">Reference proteome</keyword>